<proteinExistence type="predicted"/>
<accession>A0A517Z3D9</accession>
<gene>
    <name evidence="2" type="ORF">Mal4_13150</name>
</gene>
<organism evidence="2 3">
    <name type="scientific">Maioricimonas rarisocia</name>
    <dbReference type="NCBI Taxonomy" id="2528026"/>
    <lineage>
        <taxon>Bacteria</taxon>
        <taxon>Pseudomonadati</taxon>
        <taxon>Planctomycetota</taxon>
        <taxon>Planctomycetia</taxon>
        <taxon>Planctomycetales</taxon>
        <taxon>Planctomycetaceae</taxon>
        <taxon>Maioricimonas</taxon>
    </lineage>
</organism>
<reference evidence="2 3" key="1">
    <citation type="submission" date="2019-02" db="EMBL/GenBank/DDBJ databases">
        <title>Deep-cultivation of Planctomycetes and their phenomic and genomic characterization uncovers novel biology.</title>
        <authorList>
            <person name="Wiegand S."/>
            <person name="Jogler M."/>
            <person name="Boedeker C."/>
            <person name="Pinto D."/>
            <person name="Vollmers J."/>
            <person name="Rivas-Marin E."/>
            <person name="Kohn T."/>
            <person name="Peeters S.H."/>
            <person name="Heuer A."/>
            <person name="Rast P."/>
            <person name="Oberbeckmann S."/>
            <person name="Bunk B."/>
            <person name="Jeske O."/>
            <person name="Meyerdierks A."/>
            <person name="Storesund J.E."/>
            <person name="Kallscheuer N."/>
            <person name="Luecker S."/>
            <person name="Lage O.M."/>
            <person name="Pohl T."/>
            <person name="Merkel B.J."/>
            <person name="Hornburger P."/>
            <person name="Mueller R.-W."/>
            <person name="Bruemmer F."/>
            <person name="Labrenz M."/>
            <person name="Spormann A.M."/>
            <person name="Op den Camp H."/>
            <person name="Overmann J."/>
            <person name="Amann R."/>
            <person name="Jetten M.S.M."/>
            <person name="Mascher T."/>
            <person name="Medema M.H."/>
            <person name="Devos D.P."/>
            <person name="Kaster A.-K."/>
            <person name="Ovreas L."/>
            <person name="Rohde M."/>
            <person name="Galperin M.Y."/>
            <person name="Jogler C."/>
        </authorList>
    </citation>
    <scope>NUCLEOTIDE SEQUENCE [LARGE SCALE GENOMIC DNA]</scope>
    <source>
        <strain evidence="2 3">Mal4</strain>
    </source>
</reference>
<dbReference type="InterPro" id="IPR029063">
    <property type="entry name" value="SAM-dependent_MTases_sf"/>
</dbReference>
<dbReference type="CDD" id="cd02440">
    <property type="entry name" value="AdoMet_MTases"/>
    <property type="match status" value="1"/>
</dbReference>
<dbReference type="GO" id="GO:0008757">
    <property type="term" value="F:S-adenosylmethionine-dependent methyltransferase activity"/>
    <property type="evidence" value="ECO:0007669"/>
    <property type="project" value="InterPro"/>
</dbReference>
<dbReference type="EMBL" id="CP036275">
    <property type="protein sequence ID" value="QDU37012.1"/>
    <property type="molecule type" value="Genomic_DNA"/>
</dbReference>
<evidence type="ECO:0000313" key="3">
    <source>
        <dbReference type="Proteomes" id="UP000320496"/>
    </source>
</evidence>
<dbReference type="RefSeq" id="WP_145367666.1">
    <property type="nucleotide sequence ID" value="NZ_CP036275.1"/>
</dbReference>
<dbReference type="InterPro" id="IPR013216">
    <property type="entry name" value="Methyltransf_11"/>
</dbReference>
<feature type="domain" description="Methyltransferase type 11" evidence="1">
    <location>
        <begin position="63"/>
        <end position="157"/>
    </location>
</feature>
<sequence length="261" mass="28877">MDVRDHNRKAWDQSVAEGNRWTVPVSREEVDRARQGDFKILLTPTRPVPADWFPDLNGTRTLCLAAAGGQQAPLLAAAGSIVTVFDNSPGQLAQDRSVAERDGLSLKLVEGDMADLSEFADGSFDLIVHPCSNAFVPDVNPVWRECFRVLCPGGSLLAGFTNSLRYLFDYERMEQGELEVRNSIPYSDVAHLPAAYLQKMIDAGEALEFGHSLEDQIGGQLRAGFVLAGMFEDRYPEEDEDLLSTYVDTFIATQAVKPERH</sequence>
<dbReference type="Pfam" id="PF08241">
    <property type="entry name" value="Methyltransf_11"/>
    <property type="match status" value="1"/>
</dbReference>
<keyword evidence="3" id="KW-1185">Reference proteome</keyword>
<dbReference type="KEGG" id="mri:Mal4_13150"/>
<dbReference type="AlphaFoldDB" id="A0A517Z3D9"/>
<name>A0A517Z3D9_9PLAN</name>
<dbReference type="Gene3D" id="3.40.50.150">
    <property type="entry name" value="Vaccinia Virus protein VP39"/>
    <property type="match status" value="1"/>
</dbReference>
<dbReference type="Proteomes" id="UP000320496">
    <property type="component" value="Chromosome"/>
</dbReference>
<evidence type="ECO:0000259" key="1">
    <source>
        <dbReference type="Pfam" id="PF08241"/>
    </source>
</evidence>
<evidence type="ECO:0000313" key="2">
    <source>
        <dbReference type="EMBL" id="QDU37012.1"/>
    </source>
</evidence>
<dbReference type="OrthoDB" id="9772751at2"/>
<dbReference type="SUPFAM" id="SSF53335">
    <property type="entry name" value="S-adenosyl-L-methionine-dependent methyltransferases"/>
    <property type="match status" value="1"/>
</dbReference>
<protein>
    <recommendedName>
        <fullName evidence="1">Methyltransferase type 11 domain-containing protein</fullName>
    </recommendedName>
</protein>